<feature type="transmembrane region" description="Helical" evidence="6">
    <location>
        <begin position="353"/>
        <end position="373"/>
    </location>
</feature>
<dbReference type="OrthoDB" id="3026777at2759"/>
<dbReference type="FunCoup" id="A0A369JP96">
    <property type="interactions" value="23"/>
</dbReference>
<feature type="transmembrane region" description="Helical" evidence="6">
    <location>
        <begin position="627"/>
        <end position="648"/>
    </location>
</feature>
<dbReference type="InterPro" id="IPR011701">
    <property type="entry name" value="MFS"/>
</dbReference>
<dbReference type="EMBL" id="LUEZ02000048">
    <property type="protein sequence ID" value="RDB23050.1"/>
    <property type="molecule type" value="Genomic_DNA"/>
</dbReference>
<dbReference type="Gene3D" id="1.20.1250.20">
    <property type="entry name" value="MFS general substrate transporter like domains"/>
    <property type="match status" value="1"/>
</dbReference>
<feature type="region of interest" description="Disordered" evidence="5">
    <location>
        <begin position="526"/>
        <end position="550"/>
    </location>
</feature>
<reference evidence="7" key="1">
    <citation type="submission" date="2018-04" db="EMBL/GenBank/DDBJ databases">
        <title>Whole genome sequencing of Hypsizygus marmoreus.</title>
        <authorList>
            <person name="Choi I.-G."/>
            <person name="Min B."/>
            <person name="Kim J.-G."/>
            <person name="Kim S."/>
            <person name="Oh Y.-L."/>
            <person name="Kong W.-S."/>
            <person name="Park H."/>
            <person name="Jeong J."/>
            <person name="Song E.-S."/>
        </authorList>
    </citation>
    <scope>NUCLEOTIDE SEQUENCE [LARGE SCALE GENOMIC DNA]</scope>
    <source>
        <strain evidence="7">51987-8</strain>
    </source>
</reference>
<feature type="transmembrane region" description="Helical" evidence="6">
    <location>
        <begin position="223"/>
        <end position="242"/>
    </location>
</feature>
<gene>
    <name evidence="7" type="ORF">Hypma_009720</name>
</gene>
<organism evidence="7 8">
    <name type="scientific">Hypsizygus marmoreus</name>
    <name type="common">White beech mushroom</name>
    <name type="synonym">Agaricus marmoreus</name>
    <dbReference type="NCBI Taxonomy" id="39966"/>
    <lineage>
        <taxon>Eukaryota</taxon>
        <taxon>Fungi</taxon>
        <taxon>Dikarya</taxon>
        <taxon>Basidiomycota</taxon>
        <taxon>Agaricomycotina</taxon>
        <taxon>Agaricomycetes</taxon>
        <taxon>Agaricomycetidae</taxon>
        <taxon>Agaricales</taxon>
        <taxon>Tricholomatineae</taxon>
        <taxon>Lyophyllaceae</taxon>
        <taxon>Hypsizygus</taxon>
    </lineage>
</organism>
<sequence length="744" mass="80798">MTHRDDDLTPHANVSQFQDRRRVNEFLPVFPHDHLMPSSRSRQRSRPRRSPSPGPYVPQAESLILPDGAVSEEAAELLADLVHPHREYKHIDADSDYRMLRESTKHLPWWRRPSSWWLLGLVPFTAIAMAATMAPRIEIYTLLACSVHKPDIFRHSLPSLNGTSGLPLPGISAVTPGSKFISLQFNTTMPFILPMSGLKNNTEPGKPTLCASDPVVQAAVAKLTAVMAASMGILSCVTTGWWGAFSDRHGRTRVMGLSIVGLLITDFNFIFVSHHFQHLPGGYWFLLVGPLIEGCLGGMTTAIAAMHAYLADTTTEGTRSRTFSLSLGLLFTGMAIGPTFGGLLIRATGKTLSVFYAAGLAHLIYALMVWFIIPESLLRQQMNQSQVKYDDELHDMARDREVNPAVGFLVRVKRLFAFLSPLTVFLPEIKERRPGDNPLKRKKRDWNLTLVAAGYGMAVTVMGSYTYKFQFASSTFGWTSETLGYWLSLIGATRAAFLTLLLPVIIKIFKPQPMTIELPLKPVSTEQDPLLSPSQSSTSPNHCATPNSPPQTIKKEIHSPSFDLGLARGSLFVEVIGYTFMAFAPTATAFTLSSMFGSMGAGFSPAVQSVALALYVRRGGTESGRLFGALSVVQALCSQIVGPALYGLVYMETVASTPRAIFFVSMITIALSFTLLTLVRLPKEGGRDGLSGIGLLSGGVQDEDEEGDEESRIGGQLGGGGVSATKGHIDASSAVVPSTSSSNT</sequence>
<feature type="transmembrane region" description="Helical" evidence="6">
    <location>
        <begin position="446"/>
        <end position="465"/>
    </location>
</feature>
<keyword evidence="8" id="KW-1185">Reference proteome</keyword>
<accession>A0A369JP96</accession>
<feature type="transmembrane region" description="Helical" evidence="6">
    <location>
        <begin position="282"/>
        <end position="311"/>
    </location>
</feature>
<dbReference type="Proteomes" id="UP000076154">
    <property type="component" value="Unassembled WGS sequence"/>
</dbReference>
<feature type="region of interest" description="Disordered" evidence="5">
    <location>
        <begin position="31"/>
        <end position="59"/>
    </location>
</feature>
<keyword evidence="4 6" id="KW-0472">Membrane</keyword>
<evidence type="ECO:0000256" key="2">
    <source>
        <dbReference type="ARBA" id="ARBA00022692"/>
    </source>
</evidence>
<evidence type="ECO:0000256" key="6">
    <source>
        <dbReference type="SAM" id="Phobius"/>
    </source>
</evidence>
<feature type="transmembrane region" description="Helical" evidence="6">
    <location>
        <begin position="660"/>
        <end position="679"/>
    </location>
</feature>
<dbReference type="PANTHER" id="PTHR23507">
    <property type="entry name" value="ZGC:174356"/>
    <property type="match status" value="1"/>
</dbReference>
<keyword evidence="2 6" id="KW-0812">Transmembrane</keyword>
<keyword evidence="3 6" id="KW-1133">Transmembrane helix</keyword>
<dbReference type="InterPro" id="IPR036259">
    <property type="entry name" value="MFS_trans_sf"/>
</dbReference>
<evidence type="ECO:0000313" key="8">
    <source>
        <dbReference type="Proteomes" id="UP000076154"/>
    </source>
</evidence>
<dbReference type="GO" id="GO:0022857">
    <property type="term" value="F:transmembrane transporter activity"/>
    <property type="evidence" value="ECO:0007669"/>
    <property type="project" value="InterPro"/>
</dbReference>
<feature type="transmembrane region" description="Helical" evidence="6">
    <location>
        <begin position="323"/>
        <end position="347"/>
    </location>
</feature>
<comment type="caution">
    <text evidence="7">The sequence shown here is derived from an EMBL/GenBank/DDBJ whole genome shotgun (WGS) entry which is preliminary data.</text>
</comment>
<feature type="transmembrane region" description="Helical" evidence="6">
    <location>
        <begin position="115"/>
        <end position="134"/>
    </location>
</feature>
<dbReference type="AlphaFoldDB" id="A0A369JP96"/>
<protein>
    <submittedName>
        <fullName evidence="7">Membrane protein C14C4.07</fullName>
    </submittedName>
</protein>
<feature type="transmembrane region" description="Helical" evidence="6">
    <location>
        <begin position="596"/>
        <end position="615"/>
    </location>
</feature>
<evidence type="ECO:0000256" key="5">
    <source>
        <dbReference type="SAM" id="MobiDB-lite"/>
    </source>
</evidence>
<feature type="transmembrane region" description="Helical" evidence="6">
    <location>
        <begin position="485"/>
        <end position="506"/>
    </location>
</feature>
<dbReference type="Pfam" id="PF07690">
    <property type="entry name" value="MFS_1"/>
    <property type="match status" value="1"/>
</dbReference>
<evidence type="ECO:0000256" key="4">
    <source>
        <dbReference type="ARBA" id="ARBA00023136"/>
    </source>
</evidence>
<feature type="transmembrane region" description="Helical" evidence="6">
    <location>
        <begin position="571"/>
        <end position="590"/>
    </location>
</feature>
<feature type="transmembrane region" description="Helical" evidence="6">
    <location>
        <begin position="254"/>
        <end position="276"/>
    </location>
</feature>
<dbReference type="PANTHER" id="PTHR23507:SF1">
    <property type="entry name" value="FI18259P1-RELATED"/>
    <property type="match status" value="1"/>
</dbReference>
<name>A0A369JP96_HYPMA</name>
<feature type="region of interest" description="Disordered" evidence="5">
    <location>
        <begin position="698"/>
        <end position="744"/>
    </location>
</feature>
<dbReference type="GO" id="GO:0016020">
    <property type="term" value="C:membrane"/>
    <property type="evidence" value="ECO:0007669"/>
    <property type="project" value="UniProtKB-SubCell"/>
</dbReference>
<proteinExistence type="predicted"/>
<dbReference type="InParanoid" id="A0A369JP96"/>
<comment type="subcellular location">
    <subcellularLocation>
        <location evidence="1">Membrane</location>
        <topology evidence="1">Multi-pass membrane protein</topology>
    </subcellularLocation>
</comment>
<evidence type="ECO:0000256" key="3">
    <source>
        <dbReference type="ARBA" id="ARBA00022989"/>
    </source>
</evidence>
<dbReference type="SUPFAM" id="SSF103473">
    <property type="entry name" value="MFS general substrate transporter"/>
    <property type="match status" value="1"/>
</dbReference>
<evidence type="ECO:0000313" key="7">
    <source>
        <dbReference type="EMBL" id="RDB23050.1"/>
    </source>
</evidence>
<feature type="compositionally biased region" description="Low complexity" evidence="5">
    <location>
        <begin position="529"/>
        <end position="540"/>
    </location>
</feature>
<feature type="compositionally biased region" description="Low complexity" evidence="5">
    <location>
        <begin position="731"/>
        <end position="744"/>
    </location>
</feature>
<evidence type="ECO:0000256" key="1">
    <source>
        <dbReference type="ARBA" id="ARBA00004141"/>
    </source>
</evidence>